<protein>
    <recommendedName>
        <fullName evidence="3">DUF4221 domain-containing protein</fullName>
    </recommendedName>
</protein>
<evidence type="ECO:0000313" key="2">
    <source>
        <dbReference type="Proteomes" id="UP000260983"/>
    </source>
</evidence>
<gene>
    <name evidence="1" type="ORF">DXB65_20170</name>
</gene>
<dbReference type="RefSeq" id="WP_117725339.1">
    <property type="nucleotide sequence ID" value="NZ_QSUL01000017.1"/>
</dbReference>
<evidence type="ECO:0000313" key="1">
    <source>
        <dbReference type="EMBL" id="RGN31614.1"/>
    </source>
</evidence>
<dbReference type="Pfam" id="PF15869">
    <property type="entry name" value="TolB_like"/>
    <property type="match status" value="1"/>
</dbReference>
<dbReference type="Proteomes" id="UP000260983">
    <property type="component" value="Unassembled WGS sequence"/>
</dbReference>
<sequence length="396" mass="45115">MKHLLYIILFSLLCLSACKPRAEKGQQGETDTLSVADTRKVITDVPLVAGSVTLKEEDFGQLIELAGRHQILDEEGPIFKMAEPEMLVRDGYFLLQNRPAVSYTRRSDGTVEVVRPDDEGLNCFFHWYRLPDFSYITSFGMGGNGPNEFNFPHLVPSCASVDGTYLYETTAMQLYETDTVGNLKPCPFTFKSMKGTSYSDRQICVASLDTFYYVDNIPRGKAIIRTVYQGDSLQTEQIYNLAFSKKHRSWSPYIGDFIVSPSGNRMVYAYKYFRKVLVMDKSAQTVRDINFEADGVEAKNDVLTLGPDNITYYWGISATDDYFFLTYSGRTPIQVTRENGKGDGYIFVEQYDWGGNPVARYKLDHWGRVISDGEQLYQVCYMYDDPLFLYTLPGKK</sequence>
<organism evidence="1 2">
    <name type="scientific">Bacteroides oleiciplenus</name>
    <dbReference type="NCBI Taxonomy" id="626931"/>
    <lineage>
        <taxon>Bacteria</taxon>
        <taxon>Pseudomonadati</taxon>
        <taxon>Bacteroidota</taxon>
        <taxon>Bacteroidia</taxon>
        <taxon>Bacteroidales</taxon>
        <taxon>Bacteroidaceae</taxon>
        <taxon>Bacteroides</taxon>
    </lineage>
</organism>
<accession>A0A3E5B2A4</accession>
<proteinExistence type="predicted"/>
<evidence type="ECO:0008006" key="3">
    <source>
        <dbReference type="Google" id="ProtNLM"/>
    </source>
</evidence>
<name>A0A3E5B2A4_9BACE</name>
<dbReference type="AlphaFoldDB" id="A0A3E5B2A4"/>
<dbReference type="EMBL" id="QSUL01000017">
    <property type="protein sequence ID" value="RGN31614.1"/>
    <property type="molecule type" value="Genomic_DNA"/>
</dbReference>
<comment type="caution">
    <text evidence="1">The sequence shown here is derived from an EMBL/GenBank/DDBJ whole genome shotgun (WGS) entry which is preliminary data.</text>
</comment>
<reference evidence="1 2" key="1">
    <citation type="submission" date="2018-08" db="EMBL/GenBank/DDBJ databases">
        <title>A genome reference for cultivated species of the human gut microbiota.</title>
        <authorList>
            <person name="Zou Y."/>
            <person name="Xue W."/>
            <person name="Luo G."/>
        </authorList>
    </citation>
    <scope>NUCLEOTIDE SEQUENCE [LARGE SCALE GENOMIC DNA]</scope>
    <source>
        <strain evidence="1 2">OM05-15BH</strain>
    </source>
</reference>